<evidence type="ECO:0000256" key="4">
    <source>
        <dbReference type="RuleBase" id="RU368087"/>
    </source>
</evidence>
<dbReference type="GO" id="GO:0042030">
    <property type="term" value="F:ATPase inhibitor activity"/>
    <property type="evidence" value="ECO:0007669"/>
    <property type="project" value="InterPro"/>
</dbReference>
<keyword evidence="7" id="KW-1185">Reference proteome</keyword>
<proteinExistence type="inferred from homology"/>
<dbReference type="Proteomes" id="UP000187455">
    <property type="component" value="Unassembled WGS sequence"/>
</dbReference>
<feature type="coiled-coil region" evidence="5">
    <location>
        <begin position="52"/>
        <end position="79"/>
    </location>
</feature>
<name>A0A1R0H599_9FUNG</name>
<evidence type="ECO:0000256" key="1">
    <source>
        <dbReference type="ARBA" id="ARBA00004173"/>
    </source>
</evidence>
<evidence type="ECO:0000313" key="7">
    <source>
        <dbReference type="Proteomes" id="UP000187455"/>
    </source>
</evidence>
<evidence type="ECO:0000256" key="2">
    <source>
        <dbReference type="ARBA" id="ARBA00010901"/>
    </source>
</evidence>
<accession>A0A1R0H599</accession>
<keyword evidence="5" id="KW-0175">Coiled coil</keyword>
<protein>
    <recommendedName>
        <fullName evidence="4">ATPase inhibitor, mitochondrial</fullName>
    </recommendedName>
</protein>
<reference evidence="6 7" key="1">
    <citation type="journal article" date="2016" name="Mol. Biol. Evol.">
        <title>Genome-Wide Survey of Gut Fungi (Harpellales) Reveals the First Horizontally Transferred Ubiquitin Gene from a Mosquito Host.</title>
        <authorList>
            <person name="Wang Y."/>
            <person name="White M.M."/>
            <person name="Kvist S."/>
            <person name="Moncalvo J.M."/>
        </authorList>
    </citation>
    <scope>NUCLEOTIDE SEQUENCE [LARGE SCALE GENOMIC DNA]</scope>
    <source>
        <strain evidence="6 7">ALG-7-W6</strain>
    </source>
</reference>
<comment type="caution">
    <text evidence="6">The sequence shown here is derived from an EMBL/GenBank/DDBJ whole genome shotgun (WGS) entry which is preliminary data.</text>
</comment>
<dbReference type="InterPro" id="IPR007648">
    <property type="entry name" value="ATPase_inhibitor_mt"/>
</dbReference>
<comment type="subcellular location">
    <subcellularLocation>
        <location evidence="1">Mitochondrion</location>
    </subcellularLocation>
</comment>
<gene>
    <name evidence="6" type="ORF">AYI68_g1559</name>
</gene>
<evidence type="ECO:0000256" key="3">
    <source>
        <dbReference type="ARBA" id="ARBA00023128"/>
    </source>
</evidence>
<comment type="function">
    <text evidence="4">Inhibits the enzyme activity of ATPase.</text>
</comment>
<dbReference type="GO" id="GO:0005739">
    <property type="term" value="C:mitochondrion"/>
    <property type="evidence" value="ECO:0007669"/>
    <property type="project" value="UniProtKB-SubCell"/>
</dbReference>
<evidence type="ECO:0000313" key="6">
    <source>
        <dbReference type="EMBL" id="OLY84286.1"/>
    </source>
</evidence>
<dbReference type="OrthoDB" id="5532350at2759"/>
<dbReference type="AlphaFoldDB" id="A0A1R0H599"/>
<organism evidence="6 7">
    <name type="scientific">Smittium mucronatum</name>
    <dbReference type="NCBI Taxonomy" id="133383"/>
    <lineage>
        <taxon>Eukaryota</taxon>
        <taxon>Fungi</taxon>
        <taxon>Fungi incertae sedis</taxon>
        <taxon>Zoopagomycota</taxon>
        <taxon>Kickxellomycotina</taxon>
        <taxon>Harpellomycetes</taxon>
        <taxon>Harpellales</taxon>
        <taxon>Legeriomycetaceae</taxon>
        <taxon>Smittium</taxon>
    </lineage>
</organism>
<evidence type="ECO:0000256" key="5">
    <source>
        <dbReference type="SAM" id="Coils"/>
    </source>
</evidence>
<dbReference type="EMBL" id="LSSL01000551">
    <property type="protein sequence ID" value="OLY84286.1"/>
    <property type="molecule type" value="Genomic_DNA"/>
</dbReference>
<dbReference type="Gene3D" id="1.20.5.500">
    <property type="entry name" value="Single helix bin"/>
    <property type="match status" value="1"/>
</dbReference>
<comment type="similarity">
    <text evidence="2 4">Belongs to the ATPase inhibitor family.</text>
</comment>
<keyword evidence="3" id="KW-0496">Mitochondrion</keyword>
<sequence>MFSVTSKQLLSSVSTRAGFINMRLSSARAYSSVGPEDKFNERERASEDMYIRKEEQEKIKALRERLDKAAEEMQQIQDALKDIAPKK</sequence>
<dbReference type="Pfam" id="PF04568">
    <property type="entry name" value="IATP"/>
    <property type="match status" value="1"/>
</dbReference>